<evidence type="ECO:0000313" key="4">
    <source>
        <dbReference type="EMBL" id="TBN56270.1"/>
    </source>
</evidence>
<name>A0A4Q9GVR5_9MICO</name>
<dbReference type="GO" id="GO:0003700">
    <property type="term" value="F:DNA-binding transcription factor activity"/>
    <property type="evidence" value="ECO:0007669"/>
    <property type="project" value="TreeGrafter"/>
</dbReference>
<dbReference type="Gene3D" id="1.10.357.10">
    <property type="entry name" value="Tetracycline Repressor, domain 2"/>
    <property type="match status" value="1"/>
</dbReference>
<dbReference type="InterPro" id="IPR041583">
    <property type="entry name" value="TetR_C_31"/>
</dbReference>
<organism evidence="4 5">
    <name type="scientific">Glaciihabitans arcticus</name>
    <dbReference type="NCBI Taxonomy" id="2668039"/>
    <lineage>
        <taxon>Bacteria</taxon>
        <taxon>Bacillati</taxon>
        <taxon>Actinomycetota</taxon>
        <taxon>Actinomycetes</taxon>
        <taxon>Micrococcales</taxon>
        <taxon>Microbacteriaceae</taxon>
        <taxon>Glaciihabitans</taxon>
    </lineage>
</organism>
<proteinExistence type="predicted"/>
<keyword evidence="5" id="KW-1185">Reference proteome</keyword>
<dbReference type="AlphaFoldDB" id="A0A4Q9GVR5"/>
<dbReference type="PANTHER" id="PTHR30055:SF231">
    <property type="entry name" value="TRANSCRIPTIONAL REGULATORY PROTEIN (PROBABLY DEOR-FAMILY)-RELATED"/>
    <property type="match status" value="1"/>
</dbReference>
<evidence type="ECO:0000313" key="5">
    <source>
        <dbReference type="Proteomes" id="UP000294194"/>
    </source>
</evidence>
<feature type="domain" description="HTH tetR-type" evidence="3">
    <location>
        <begin position="8"/>
        <end position="68"/>
    </location>
</feature>
<gene>
    <name evidence="4" type="ORF">EYE40_02025</name>
</gene>
<dbReference type="PROSITE" id="PS50977">
    <property type="entry name" value="HTH_TETR_2"/>
    <property type="match status" value="1"/>
</dbReference>
<dbReference type="EMBL" id="SISG01000001">
    <property type="protein sequence ID" value="TBN56270.1"/>
    <property type="molecule type" value="Genomic_DNA"/>
</dbReference>
<feature type="DNA-binding region" description="H-T-H motif" evidence="2">
    <location>
        <begin position="31"/>
        <end position="50"/>
    </location>
</feature>
<evidence type="ECO:0000256" key="2">
    <source>
        <dbReference type="PROSITE-ProRule" id="PRU00335"/>
    </source>
</evidence>
<dbReference type="InterPro" id="IPR001647">
    <property type="entry name" value="HTH_TetR"/>
</dbReference>
<protein>
    <submittedName>
        <fullName evidence="4">TetR family transcriptional regulator</fullName>
    </submittedName>
</protein>
<comment type="caution">
    <text evidence="4">The sequence shown here is derived from an EMBL/GenBank/DDBJ whole genome shotgun (WGS) entry which is preliminary data.</text>
</comment>
<dbReference type="PANTHER" id="PTHR30055">
    <property type="entry name" value="HTH-TYPE TRANSCRIPTIONAL REGULATOR RUTR"/>
    <property type="match status" value="1"/>
</dbReference>
<evidence type="ECO:0000259" key="3">
    <source>
        <dbReference type="PROSITE" id="PS50977"/>
    </source>
</evidence>
<evidence type="ECO:0000256" key="1">
    <source>
        <dbReference type="ARBA" id="ARBA00023125"/>
    </source>
</evidence>
<dbReference type="GO" id="GO:0000976">
    <property type="term" value="F:transcription cis-regulatory region binding"/>
    <property type="evidence" value="ECO:0007669"/>
    <property type="project" value="TreeGrafter"/>
</dbReference>
<sequence>MSLTPKGEARKEALIAAVLRLFEQDGAAAVTHRAVAREAGLPLAAATYYFKNIDDLLLTALRTATEQQVDMFRPLEGGGIREFAEGLVDWAHNHRSTALAQYELMFLAMRRPALREDAELWYASLENALRNTALTPQKKRNAALAIDGLCLQMLWKHTPRTVDETEAALNEILT</sequence>
<dbReference type="Pfam" id="PF00440">
    <property type="entry name" value="TetR_N"/>
    <property type="match status" value="1"/>
</dbReference>
<dbReference type="SUPFAM" id="SSF46689">
    <property type="entry name" value="Homeodomain-like"/>
    <property type="match status" value="1"/>
</dbReference>
<dbReference type="Proteomes" id="UP000294194">
    <property type="component" value="Unassembled WGS sequence"/>
</dbReference>
<reference evidence="5" key="1">
    <citation type="submission" date="2019-02" db="EMBL/GenBank/DDBJ databases">
        <title>Glaciihabitans arcticus sp. nov., a psychrotolerant bacterium isolated from polar soil.</title>
        <authorList>
            <person name="Dahal R.H."/>
        </authorList>
    </citation>
    <scope>NUCLEOTIDE SEQUENCE [LARGE SCALE GENOMIC DNA]</scope>
    <source>
        <strain evidence="5">RP-3-7</strain>
    </source>
</reference>
<dbReference type="Pfam" id="PF17940">
    <property type="entry name" value="TetR_C_31"/>
    <property type="match status" value="1"/>
</dbReference>
<dbReference type="InterPro" id="IPR050109">
    <property type="entry name" value="HTH-type_TetR-like_transc_reg"/>
</dbReference>
<dbReference type="InterPro" id="IPR009057">
    <property type="entry name" value="Homeodomain-like_sf"/>
</dbReference>
<accession>A0A4Q9GVR5</accession>
<keyword evidence="1 2" id="KW-0238">DNA-binding</keyword>